<comment type="similarity">
    <text evidence="1 4">Belongs to the pseudouridine synthase TruD family.</text>
</comment>
<protein>
    <recommendedName>
        <fullName evidence="4">tRNA pseudouridine synthase D</fullName>
        <ecNumber evidence="4">5.4.99.27</ecNumber>
    </recommendedName>
    <alternativeName>
        <fullName evidence="4">tRNA pseudouridine(13) synthase</fullName>
    </alternativeName>
    <alternativeName>
        <fullName evidence="4">tRNA pseudouridylate synthase D</fullName>
    </alternativeName>
    <alternativeName>
        <fullName evidence="4">tRNA-uridine isomerase D</fullName>
    </alternativeName>
</protein>
<dbReference type="GO" id="GO:0160150">
    <property type="term" value="F:tRNA pseudouridine(13) synthase activity"/>
    <property type="evidence" value="ECO:0007669"/>
    <property type="project" value="UniProtKB-EC"/>
</dbReference>
<comment type="caution">
    <text evidence="6">The sequence shown here is derived from an EMBL/GenBank/DDBJ whole genome shotgun (WGS) entry which is preliminary data.</text>
</comment>
<evidence type="ECO:0000256" key="3">
    <source>
        <dbReference type="ARBA" id="ARBA00023235"/>
    </source>
</evidence>
<dbReference type="eggNOG" id="COG0585">
    <property type="taxonomic scope" value="Bacteria"/>
</dbReference>
<dbReference type="InterPro" id="IPR042214">
    <property type="entry name" value="TruD_catalytic"/>
</dbReference>
<dbReference type="Pfam" id="PF01142">
    <property type="entry name" value="TruD"/>
    <property type="match status" value="2"/>
</dbReference>
<keyword evidence="7" id="KW-1185">Reference proteome</keyword>
<sequence length="341" mass="37728">MAYLHGVSPVSATFKQQPEHFEVTELLEPQAEQAGEHQWLWVEKRGANTPYVAGQLAKFAGVGERQVSYAGLKDRHAVTRQWFSVQLPGQPLLAWQDLEHDEFSVQRALLQPRKLKTGAHQGNGFTLRLEDVSDLTALRDRWQLIAEKGVPNYFGAQRFGHNGQNIAKAKLWFAGQLRQRLSRTQQGLLLSAARALLFNEVVSARIAAGRLLPEPGDAMILAGSQSYFIAEPDDPSLLARHAEGDVLLSAPLPGSGSGITGHAIAEFEAAVLADHVELVTGLQQHRVDAARRPLLLRPEQSEFKALDETTAELRFNLPKGSFATSVLRELITTQFENQLLR</sequence>
<dbReference type="GO" id="GO:0005829">
    <property type="term" value="C:cytosol"/>
    <property type="evidence" value="ECO:0007669"/>
    <property type="project" value="TreeGrafter"/>
</dbReference>
<dbReference type="InterPro" id="IPR011760">
    <property type="entry name" value="PsdUridine_synth_TruD_insert"/>
</dbReference>
<evidence type="ECO:0000256" key="1">
    <source>
        <dbReference type="ARBA" id="ARBA00007953"/>
    </source>
</evidence>
<gene>
    <name evidence="4" type="primary">truD</name>
    <name evidence="6" type="ORF">IDSA_03415</name>
</gene>
<dbReference type="EC" id="5.4.99.27" evidence="4"/>
<keyword evidence="2 4" id="KW-0819">tRNA processing</keyword>
<dbReference type="PANTHER" id="PTHR47811">
    <property type="entry name" value="TRNA PSEUDOURIDINE SYNTHASE D"/>
    <property type="match status" value="1"/>
</dbReference>
<proteinExistence type="inferred from homology"/>
<name>A0A094J124_9GAMM</name>
<dbReference type="HAMAP" id="MF_01082">
    <property type="entry name" value="TruD"/>
    <property type="match status" value="1"/>
</dbReference>
<dbReference type="InterPro" id="IPR020103">
    <property type="entry name" value="PsdUridine_synth_cat_dom_sf"/>
</dbReference>
<dbReference type="InterPro" id="IPR001656">
    <property type="entry name" value="PsdUridine_synth_TruD"/>
</dbReference>
<evidence type="ECO:0000256" key="4">
    <source>
        <dbReference type="HAMAP-Rule" id="MF_01082"/>
    </source>
</evidence>
<dbReference type="Proteomes" id="UP000054363">
    <property type="component" value="Unassembled WGS sequence"/>
</dbReference>
<dbReference type="PANTHER" id="PTHR47811:SF1">
    <property type="entry name" value="TRNA PSEUDOURIDINE SYNTHASE D"/>
    <property type="match status" value="1"/>
</dbReference>
<dbReference type="Gene3D" id="3.30.2350.20">
    <property type="entry name" value="TruD, catalytic domain"/>
    <property type="match status" value="1"/>
</dbReference>
<evidence type="ECO:0000259" key="5">
    <source>
        <dbReference type="PROSITE" id="PS50984"/>
    </source>
</evidence>
<evidence type="ECO:0000256" key="2">
    <source>
        <dbReference type="ARBA" id="ARBA00022694"/>
    </source>
</evidence>
<dbReference type="GO" id="GO:0031119">
    <property type="term" value="P:tRNA pseudouridine synthesis"/>
    <property type="evidence" value="ECO:0007669"/>
    <property type="project" value="UniProtKB-UniRule"/>
</dbReference>
<dbReference type="GO" id="GO:0003723">
    <property type="term" value="F:RNA binding"/>
    <property type="evidence" value="ECO:0007669"/>
    <property type="project" value="InterPro"/>
</dbReference>
<comment type="catalytic activity">
    <reaction evidence="4">
        <text>uridine(13) in tRNA = pseudouridine(13) in tRNA</text>
        <dbReference type="Rhea" id="RHEA:42540"/>
        <dbReference type="Rhea" id="RHEA-COMP:10105"/>
        <dbReference type="Rhea" id="RHEA-COMP:10106"/>
        <dbReference type="ChEBI" id="CHEBI:65314"/>
        <dbReference type="ChEBI" id="CHEBI:65315"/>
        <dbReference type="EC" id="5.4.99.27"/>
    </reaction>
</comment>
<dbReference type="PROSITE" id="PS01268">
    <property type="entry name" value="UPF0024"/>
    <property type="match status" value="1"/>
</dbReference>
<dbReference type="InterPro" id="IPR043165">
    <property type="entry name" value="TruD_insert_sf"/>
</dbReference>
<evidence type="ECO:0000313" key="6">
    <source>
        <dbReference type="EMBL" id="KFZ31749.1"/>
    </source>
</evidence>
<dbReference type="EMBL" id="JPER01000001">
    <property type="protein sequence ID" value="KFZ31749.1"/>
    <property type="molecule type" value="Genomic_DNA"/>
</dbReference>
<dbReference type="Gene3D" id="3.30.2340.10">
    <property type="entry name" value="TruD, insertion domain"/>
    <property type="match status" value="1"/>
</dbReference>
<feature type="domain" description="TRUD" evidence="5">
    <location>
        <begin position="149"/>
        <end position="297"/>
    </location>
</feature>
<evidence type="ECO:0000313" key="7">
    <source>
        <dbReference type="Proteomes" id="UP000054363"/>
    </source>
</evidence>
<comment type="function">
    <text evidence="4">Responsible for synthesis of pseudouridine from uracil-13 in transfer RNAs.</text>
</comment>
<dbReference type="InterPro" id="IPR020119">
    <property type="entry name" value="PsdUridine_synth_TruD_CS"/>
</dbReference>
<dbReference type="SUPFAM" id="SSF55120">
    <property type="entry name" value="Pseudouridine synthase"/>
    <property type="match status" value="1"/>
</dbReference>
<accession>A0A094J124</accession>
<dbReference type="AlphaFoldDB" id="A0A094J124"/>
<feature type="active site" description="Nucleophile" evidence="4">
    <location>
        <position position="74"/>
    </location>
</feature>
<reference evidence="6 7" key="1">
    <citation type="submission" date="2014-06" db="EMBL/GenBank/DDBJ databases">
        <title>The draft genome sequence of Idiomarina salinarum ISL-52.</title>
        <authorList>
            <person name="Du J."/>
            <person name="Shao Z."/>
        </authorList>
    </citation>
    <scope>NUCLEOTIDE SEQUENCE [LARGE SCALE GENOMIC DNA]</scope>
    <source>
        <strain evidence="6 7">ISL-52</strain>
    </source>
</reference>
<organism evidence="6 7">
    <name type="scientific">Pseudidiomarina salinarum</name>
    <dbReference type="NCBI Taxonomy" id="435908"/>
    <lineage>
        <taxon>Bacteria</taxon>
        <taxon>Pseudomonadati</taxon>
        <taxon>Pseudomonadota</taxon>
        <taxon>Gammaproteobacteria</taxon>
        <taxon>Alteromonadales</taxon>
        <taxon>Idiomarinaceae</taxon>
        <taxon>Pseudidiomarina</taxon>
    </lineage>
</organism>
<dbReference type="STRING" id="435908.IDSA_03415"/>
<keyword evidence="3 4" id="KW-0413">Isomerase</keyword>
<dbReference type="PROSITE" id="PS50984">
    <property type="entry name" value="TRUD"/>
    <property type="match status" value="1"/>
</dbReference>
<dbReference type="InterPro" id="IPR050170">
    <property type="entry name" value="TruD_pseudoU_synthase"/>
</dbReference>